<dbReference type="Proteomes" id="UP000289856">
    <property type="component" value="Chromosome"/>
</dbReference>
<organism evidence="4 5">
    <name type="scientific">Cohnella abietis</name>
    <dbReference type="NCBI Taxonomy" id="2507935"/>
    <lineage>
        <taxon>Bacteria</taxon>
        <taxon>Bacillati</taxon>
        <taxon>Bacillota</taxon>
        <taxon>Bacilli</taxon>
        <taxon>Bacillales</taxon>
        <taxon>Paenibacillaceae</taxon>
        <taxon>Cohnella</taxon>
    </lineage>
</organism>
<gene>
    <name evidence="4" type="ORF">KCTCHS21_47460</name>
</gene>
<evidence type="ECO:0000256" key="2">
    <source>
        <dbReference type="ARBA" id="ARBA00023016"/>
    </source>
</evidence>
<keyword evidence="2" id="KW-0346">Stress response</keyword>
<dbReference type="Gene3D" id="1.10.287.110">
    <property type="entry name" value="DnaJ domain"/>
    <property type="match status" value="1"/>
</dbReference>
<dbReference type="KEGG" id="cohn:KCTCHS21_47460"/>
<dbReference type="RefSeq" id="WP_130613930.1">
    <property type="nucleotide sequence ID" value="NZ_AP019400.1"/>
</dbReference>
<dbReference type="InterPro" id="IPR036869">
    <property type="entry name" value="J_dom_sf"/>
</dbReference>
<keyword evidence="3" id="KW-1133">Transmembrane helix</keyword>
<dbReference type="OrthoDB" id="1738492at2"/>
<evidence type="ECO:0000256" key="3">
    <source>
        <dbReference type="SAM" id="Phobius"/>
    </source>
</evidence>
<name>A0A3T1DB61_9BACL</name>
<evidence type="ECO:0000313" key="5">
    <source>
        <dbReference type="Proteomes" id="UP000289856"/>
    </source>
</evidence>
<proteinExistence type="predicted"/>
<keyword evidence="3" id="KW-0472">Membrane</keyword>
<keyword evidence="1" id="KW-0235">DNA replication</keyword>
<dbReference type="GO" id="GO:0006260">
    <property type="term" value="P:DNA replication"/>
    <property type="evidence" value="ECO:0007669"/>
    <property type="project" value="UniProtKB-KW"/>
</dbReference>
<accession>A0A3T1DB61</accession>
<protein>
    <recommendedName>
        <fullName evidence="6">J domain-containing protein</fullName>
    </recommendedName>
</protein>
<sequence>MSEIEDLKKAYEILGLPEDATREQVENRYFILMKQARAAQSRTEEANDEENRKLDHSEINRAYNLVLGMESGKISTVEKPTKLAHFFHYYRLHVIVGIIIVLVAGYMIKEGIDNRRAAANLPPSSLSVSVFGDFYFADAEILEKNMLELIPDWQRIDTKLVFVPTEIKSQQDMAMQQKSVLMLMTERSELYITDELSFKNLSAQGAFVNLKEFEASHPLNIPADKIRKAKSEDDTEEQPYGIDITGNPIFKNIELNGQHTIIAIRAKEEKWDNTGLLLEKLIQTTP</sequence>
<keyword evidence="3" id="KW-0812">Transmembrane</keyword>
<evidence type="ECO:0000313" key="4">
    <source>
        <dbReference type="EMBL" id="BBI35347.1"/>
    </source>
</evidence>
<evidence type="ECO:0000256" key="1">
    <source>
        <dbReference type="ARBA" id="ARBA00022705"/>
    </source>
</evidence>
<dbReference type="EMBL" id="AP019400">
    <property type="protein sequence ID" value="BBI35347.1"/>
    <property type="molecule type" value="Genomic_DNA"/>
</dbReference>
<keyword evidence="5" id="KW-1185">Reference proteome</keyword>
<evidence type="ECO:0008006" key="6">
    <source>
        <dbReference type="Google" id="ProtNLM"/>
    </source>
</evidence>
<reference evidence="4 5" key="1">
    <citation type="submission" date="2019-01" db="EMBL/GenBank/DDBJ databases">
        <title>Complete genome sequence of Cohnella hallensis HS21 isolated from Korean fir (Abies koreana) rhizospheric soil.</title>
        <authorList>
            <person name="Jiang L."/>
            <person name="Kang S.W."/>
            <person name="Kim S."/>
            <person name="Jung J."/>
            <person name="Kim C.Y."/>
            <person name="Kim D.H."/>
            <person name="Kim S.W."/>
            <person name="Lee J."/>
        </authorList>
    </citation>
    <scope>NUCLEOTIDE SEQUENCE [LARGE SCALE GENOMIC DNA]</scope>
    <source>
        <strain evidence="4 5">HS21</strain>
    </source>
</reference>
<feature type="transmembrane region" description="Helical" evidence="3">
    <location>
        <begin position="89"/>
        <end position="108"/>
    </location>
</feature>
<dbReference type="AlphaFoldDB" id="A0A3T1DB61"/>